<dbReference type="InterPro" id="IPR029063">
    <property type="entry name" value="SAM-dependent_MTases_sf"/>
</dbReference>
<gene>
    <name evidence="1" type="ORF">LCGC14_2513860</name>
</gene>
<comment type="caution">
    <text evidence="1">The sequence shown here is derived from an EMBL/GenBank/DDBJ whole genome shotgun (WGS) entry which is preliminary data.</text>
</comment>
<dbReference type="GO" id="GO:0008168">
    <property type="term" value="F:methyltransferase activity"/>
    <property type="evidence" value="ECO:0007669"/>
    <property type="project" value="InterPro"/>
</dbReference>
<dbReference type="InterPro" id="IPR002052">
    <property type="entry name" value="DNA_methylase_N6_adenine_CS"/>
</dbReference>
<dbReference type="SUPFAM" id="SSF53335">
    <property type="entry name" value="S-adenosyl-L-methionine-dependent methyltransferases"/>
    <property type="match status" value="1"/>
</dbReference>
<proteinExistence type="predicted"/>
<evidence type="ECO:0000313" key="1">
    <source>
        <dbReference type="EMBL" id="KKL14615.1"/>
    </source>
</evidence>
<sequence>MSKLPQNVVSSDDFQTPPHAINPLLPYLSTEWIIWECATGNGNLERALKAAGYSCYGTDIIYGQDFLATSVTARGYERDCIVTNPPYSLKNEFLEQFVEYKTVGNVQTVIPHPFKIRAAAIRKCIVTAPFKTDSAALNEIEDFKMLDKVWTEIEKFNEMGEEVKKN</sequence>
<accession>A0A0F9AYV2</accession>
<dbReference type="EMBL" id="LAZR01040383">
    <property type="protein sequence ID" value="KKL14615.1"/>
    <property type="molecule type" value="Genomic_DNA"/>
</dbReference>
<protein>
    <recommendedName>
        <fullName evidence="2">Methyltransferase small domain-containing protein</fullName>
    </recommendedName>
</protein>
<dbReference type="GO" id="GO:0003676">
    <property type="term" value="F:nucleic acid binding"/>
    <property type="evidence" value="ECO:0007669"/>
    <property type="project" value="InterPro"/>
</dbReference>
<dbReference type="GO" id="GO:0032259">
    <property type="term" value="P:methylation"/>
    <property type="evidence" value="ECO:0007669"/>
    <property type="project" value="InterPro"/>
</dbReference>
<dbReference type="AlphaFoldDB" id="A0A0F9AYV2"/>
<organism evidence="1">
    <name type="scientific">marine sediment metagenome</name>
    <dbReference type="NCBI Taxonomy" id="412755"/>
    <lineage>
        <taxon>unclassified sequences</taxon>
        <taxon>metagenomes</taxon>
        <taxon>ecological metagenomes</taxon>
    </lineage>
</organism>
<name>A0A0F9AYV2_9ZZZZ</name>
<reference evidence="1" key="1">
    <citation type="journal article" date="2015" name="Nature">
        <title>Complex archaea that bridge the gap between prokaryotes and eukaryotes.</title>
        <authorList>
            <person name="Spang A."/>
            <person name="Saw J.H."/>
            <person name="Jorgensen S.L."/>
            <person name="Zaremba-Niedzwiedzka K."/>
            <person name="Martijn J."/>
            <person name="Lind A.E."/>
            <person name="van Eijk R."/>
            <person name="Schleper C."/>
            <person name="Guy L."/>
            <person name="Ettema T.J."/>
        </authorList>
    </citation>
    <scope>NUCLEOTIDE SEQUENCE</scope>
</reference>
<dbReference type="PROSITE" id="PS00092">
    <property type="entry name" value="N6_MTASE"/>
    <property type="match status" value="1"/>
</dbReference>
<evidence type="ECO:0008006" key="2">
    <source>
        <dbReference type="Google" id="ProtNLM"/>
    </source>
</evidence>